<organism evidence="8 9">
    <name type="scientific">Cohnella terricola</name>
    <dbReference type="NCBI Taxonomy" id="1289167"/>
    <lineage>
        <taxon>Bacteria</taxon>
        <taxon>Bacillati</taxon>
        <taxon>Bacillota</taxon>
        <taxon>Bacilli</taxon>
        <taxon>Bacillales</taxon>
        <taxon>Paenibacillaceae</taxon>
        <taxon>Cohnella</taxon>
    </lineage>
</organism>
<keyword evidence="5 6" id="KW-0472">Membrane</keyword>
<evidence type="ECO:0000259" key="7">
    <source>
        <dbReference type="Pfam" id="PF00892"/>
    </source>
</evidence>
<feature type="transmembrane region" description="Helical" evidence="6">
    <location>
        <begin position="124"/>
        <end position="140"/>
    </location>
</feature>
<name>A0A559JPY4_9BACL</name>
<proteinExistence type="inferred from homology"/>
<feature type="transmembrane region" description="Helical" evidence="6">
    <location>
        <begin position="146"/>
        <end position="165"/>
    </location>
</feature>
<evidence type="ECO:0000256" key="1">
    <source>
        <dbReference type="ARBA" id="ARBA00004127"/>
    </source>
</evidence>
<dbReference type="InterPro" id="IPR000620">
    <property type="entry name" value="EamA_dom"/>
</dbReference>
<keyword evidence="3 6" id="KW-0812">Transmembrane</keyword>
<keyword evidence="9" id="KW-1185">Reference proteome</keyword>
<feature type="domain" description="EamA" evidence="7">
    <location>
        <begin position="147"/>
        <end position="280"/>
    </location>
</feature>
<dbReference type="SUPFAM" id="SSF103481">
    <property type="entry name" value="Multidrug resistance efflux transporter EmrE"/>
    <property type="match status" value="2"/>
</dbReference>
<keyword evidence="4 6" id="KW-1133">Transmembrane helix</keyword>
<dbReference type="Pfam" id="PF00892">
    <property type="entry name" value="EamA"/>
    <property type="match status" value="2"/>
</dbReference>
<dbReference type="OrthoDB" id="149142at2"/>
<feature type="transmembrane region" description="Helical" evidence="6">
    <location>
        <begin position="263"/>
        <end position="281"/>
    </location>
</feature>
<dbReference type="Proteomes" id="UP000316330">
    <property type="component" value="Unassembled WGS sequence"/>
</dbReference>
<feature type="transmembrane region" description="Helical" evidence="6">
    <location>
        <begin position="177"/>
        <end position="196"/>
    </location>
</feature>
<dbReference type="AlphaFoldDB" id="A0A559JPY4"/>
<feature type="transmembrane region" description="Helical" evidence="6">
    <location>
        <begin position="208"/>
        <end position="227"/>
    </location>
</feature>
<feature type="transmembrane region" description="Helical" evidence="6">
    <location>
        <begin position="66"/>
        <end position="91"/>
    </location>
</feature>
<feature type="domain" description="EamA" evidence="7">
    <location>
        <begin position="6"/>
        <end position="137"/>
    </location>
</feature>
<dbReference type="PANTHER" id="PTHR32322:SF2">
    <property type="entry name" value="EAMA DOMAIN-CONTAINING PROTEIN"/>
    <property type="match status" value="1"/>
</dbReference>
<feature type="transmembrane region" description="Helical" evidence="6">
    <location>
        <begin position="239"/>
        <end position="257"/>
    </location>
</feature>
<dbReference type="RefSeq" id="WP_144699347.1">
    <property type="nucleotide sequence ID" value="NZ_VNJJ01000003.1"/>
</dbReference>
<evidence type="ECO:0000256" key="2">
    <source>
        <dbReference type="ARBA" id="ARBA00007362"/>
    </source>
</evidence>
<dbReference type="GO" id="GO:0016020">
    <property type="term" value="C:membrane"/>
    <property type="evidence" value="ECO:0007669"/>
    <property type="project" value="UniProtKB-SubCell"/>
</dbReference>
<evidence type="ECO:0000256" key="4">
    <source>
        <dbReference type="ARBA" id="ARBA00022989"/>
    </source>
</evidence>
<dbReference type="EMBL" id="VNJJ01000003">
    <property type="protein sequence ID" value="TVY01944.1"/>
    <property type="molecule type" value="Genomic_DNA"/>
</dbReference>
<comment type="subcellular location">
    <subcellularLocation>
        <location evidence="1">Endomembrane system</location>
        <topology evidence="1">Multi-pass membrane protein</topology>
    </subcellularLocation>
</comment>
<feature type="transmembrane region" description="Helical" evidence="6">
    <location>
        <begin position="97"/>
        <end position="117"/>
    </location>
</feature>
<dbReference type="PANTHER" id="PTHR32322">
    <property type="entry name" value="INNER MEMBRANE TRANSPORTER"/>
    <property type="match status" value="1"/>
</dbReference>
<reference evidence="8 9" key="1">
    <citation type="submission" date="2019-07" db="EMBL/GenBank/DDBJ databases">
        <authorList>
            <person name="Kim J."/>
        </authorList>
    </citation>
    <scope>NUCLEOTIDE SEQUENCE [LARGE SCALE GENOMIC DNA]</scope>
    <source>
        <strain evidence="8 9">G13</strain>
    </source>
</reference>
<dbReference type="InterPro" id="IPR037185">
    <property type="entry name" value="EmrE-like"/>
</dbReference>
<evidence type="ECO:0000313" key="8">
    <source>
        <dbReference type="EMBL" id="TVY01944.1"/>
    </source>
</evidence>
<protein>
    <submittedName>
        <fullName evidence="8">EamA family transporter</fullName>
    </submittedName>
</protein>
<feature type="transmembrane region" description="Helical" evidence="6">
    <location>
        <begin position="7"/>
        <end position="28"/>
    </location>
</feature>
<evidence type="ECO:0000256" key="3">
    <source>
        <dbReference type="ARBA" id="ARBA00022692"/>
    </source>
</evidence>
<dbReference type="InterPro" id="IPR050638">
    <property type="entry name" value="AA-Vitamin_Transporters"/>
</dbReference>
<evidence type="ECO:0000256" key="6">
    <source>
        <dbReference type="SAM" id="Phobius"/>
    </source>
</evidence>
<gene>
    <name evidence="8" type="ORF">FPZ45_05725</name>
</gene>
<feature type="transmembrane region" description="Helical" evidence="6">
    <location>
        <begin position="34"/>
        <end position="54"/>
    </location>
</feature>
<accession>A0A559JPY4</accession>
<evidence type="ECO:0000313" key="9">
    <source>
        <dbReference type="Proteomes" id="UP000316330"/>
    </source>
</evidence>
<evidence type="ECO:0000256" key="5">
    <source>
        <dbReference type="ARBA" id="ARBA00023136"/>
    </source>
</evidence>
<sequence>MKLLRYAFLVLITTFLMGIAFPIGKLGLAYAPPFLLMGIRFVLAGGLLALAISRKQRSRPQGKKQWVQAAAIGVCQTAGVMGCAYFSMQWISSGESSILISINPLLVILFGAVMNGTRYRGRQWIGVAVGFIGVMVAFGFRLGMQAGTLIGFAGAVFFALATLLTKRWGGGFDKLTLAAYQMLAGGIVLLALSAITEHPSFQVNFESVTALLCLIILCSIVQFSLWYKLLSQGDPGKTSSYLFLMPIFGVLTSWALLGEQVNQAVYIGGAIVCIGIFLVNWETKSDKKGMASIPRAVKPIAK</sequence>
<comment type="similarity">
    <text evidence="2">Belongs to the EamA transporter family.</text>
</comment>
<comment type="caution">
    <text evidence="8">The sequence shown here is derived from an EMBL/GenBank/DDBJ whole genome shotgun (WGS) entry which is preliminary data.</text>
</comment>